<feature type="transmembrane region" description="Helical" evidence="11">
    <location>
        <begin position="660"/>
        <end position="686"/>
    </location>
</feature>
<organism evidence="14 15">
    <name type="scientific">Venturia inaequalis</name>
    <name type="common">Apple scab fungus</name>
    <dbReference type="NCBI Taxonomy" id="5025"/>
    <lineage>
        <taxon>Eukaryota</taxon>
        <taxon>Fungi</taxon>
        <taxon>Dikarya</taxon>
        <taxon>Ascomycota</taxon>
        <taxon>Pezizomycotina</taxon>
        <taxon>Dothideomycetes</taxon>
        <taxon>Pleosporomycetidae</taxon>
        <taxon>Venturiales</taxon>
        <taxon>Venturiaceae</taxon>
        <taxon>Venturia</taxon>
    </lineage>
</organism>
<keyword evidence="5" id="KW-0548">Nucleotidyltransferase</keyword>
<evidence type="ECO:0000256" key="7">
    <source>
        <dbReference type="ARBA" id="ARBA00022932"/>
    </source>
</evidence>
<evidence type="ECO:0000259" key="13">
    <source>
        <dbReference type="Pfam" id="PF18018"/>
    </source>
</evidence>
<dbReference type="PANTHER" id="PTHR42069">
    <property type="entry name" value="HYPHAL ANASTAMOSIS-8 PROTEIN"/>
    <property type="match status" value="1"/>
</dbReference>
<evidence type="ECO:0000256" key="1">
    <source>
        <dbReference type="ARBA" id="ARBA00004123"/>
    </source>
</evidence>
<feature type="compositionally biased region" description="Pro residues" evidence="10">
    <location>
        <begin position="943"/>
        <end position="952"/>
    </location>
</feature>
<dbReference type="InterPro" id="IPR040663">
    <property type="entry name" value="DNA_pol_D_N"/>
</dbReference>
<dbReference type="EMBL" id="WNWQ01001113">
    <property type="protein sequence ID" value="KAE9962237.1"/>
    <property type="molecule type" value="Genomic_DNA"/>
</dbReference>
<keyword evidence="11" id="KW-1133">Transmembrane helix</keyword>
<evidence type="ECO:0000256" key="6">
    <source>
        <dbReference type="ARBA" id="ARBA00022705"/>
    </source>
</evidence>
<dbReference type="InterPro" id="IPR041863">
    <property type="entry name" value="PolD2_C"/>
</dbReference>
<dbReference type="Proteomes" id="UP000433883">
    <property type="component" value="Unassembled WGS sequence"/>
</dbReference>
<feature type="transmembrane region" description="Helical" evidence="11">
    <location>
        <begin position="807"/>
        <end position="834"/>
    </location>
</feature>
<feature type="compositionally biased region" description="Polar residues" evidence="10">
    <location>
        <begin position="864"/>
        <end position="874"/>
    </location>
</feature>
<feature type="compositionally biased region" description="Basic and acidic residues" evidence="10">
    <location>
        <begin position="494"/>
        <end position="505"/>
    </location>
</feature>
<evidence type="ECO:0000259" key="12">
    <source>
        <dbReference type="Pfam" id="PF04042"/>
    </source>
</evidence>
<reference evidence="14 15" key="1">
    <citation type="submission" date="2019-11" db="EMBL/GenBank/DDBJ databases">
        <title>Venturia inaequalis Genome Resource.</title>
        <authorList>
            <person name="Lichtner F.J."/>
        </authorList>
    </citation>
    <scope>NUCLEOTIDE SEQUENCE [LARGE SCALE GENOMIC DNA]</scope>
    <source>
        <strain evidence="14">Bline_iso_100314</strain>
    </source>
</reference>
<accession>A0A8H3U2P6</accession>
<evidence type="ECO:0000256" key="5">
    <source>
        <dbReference type="ARBA" id="ARBA00022695"/>
    </source>
</evidence>
<comment type="caution">
    <text evidence="14">The sequence shown here is derived from an EMBL/GenBank/DDBJ whole genome shotgun (WGS) entry which is preliminary data.</text>
</comment>
<keyword evidence="7" id="KW-0239">DNA-directed DNA polymerase</keyword>
<evidence type="ECO:0000256" key="11">
    <source>
        <dbReference type="SAM" id="Phobius"/>
    </source>
</evidence>
<dbReference type="GO" id="GO:0043625">
    <property type="term" value="C:delta DNA polymerase complex"/>
    <property type="evidence" value="ECO:0007669"/>
    <property type="project" value="UniProtKB-ARBA"/>
</dbReference>
<keyword evidence="6" id="KW-0235">DNA replication</keyword>
<dbReference type="PANTHER" id="PTHR42069:SF1">
    <property type="entry name" value="MARVEL DOMAIN-CONTAINING PROTEIN"/>
    <property type="match status" value="1"/>
</dbReference>
<keyword evidence="11" id="KW-0812">Transmembrane</keyword>
<dbReference type="Pfam" id="PF04042">
    <property type="entry name" value="DNA_pol_E_B"/>
    <property type="match status" value="1"/>
</dbReference>
<dbReference type="AlphaFoldDB" id="A0A8H3U2P6"/>
<evidence type="ECO:0000313" key="14">
    <source>
        <dbReference type="EMBL" id="KAE9962237.1"/>
    </source>
</evidence>
<keyword evidence="4" id="KW-0808">Transferase</keyword>
<evidence type="ECO:0000256" key="2">
    <source>
        <dbReference type="ARBA" id="ARBA00006035"/>
    </source>
</evidence>
<comment type="subcellular location">
    <subcellularLocation>
        <location evidence="1">Nucleus</location>
    </subcellularLocation>
</comment>
<feature type="region of interest" description="Disordered" evidence="10">
    <location>
        <begin position="491"/>
        <end position="558"/>
    </location>
</feature>
<feature type="transmembrane region" description="Helical" evidence="11">
    <location>
        <begin position="742"/>
        <end position="766"/>
    </location>
</feature>
<sequence length="1010" mass="111906">MAKHSIDLLQAPSQNDFPSQERTASSYNPLSTFILPKGEAKHYAQQFADMYFMRLAMLKPDIEKIADEAWRDFELGDNQVKPVDRVLDVRQGELCWVVGTVYMEMPLKPNVLDDISKEHWIVAPPAREKYTSSNGEDQIFLEDESGRLRVVGDQLKKYLLVTGCIIAAMGTENAAGDFEIIDIKLADLPRQPERWERDEADAALQKSKVQKEKPKGGKIAIVSGLSITGDGNDTVALDLLAEFLLGETTTQGEVSAISRLIIAGDSLSHASPIPSREEIISKGSGKKYGHETIAFDSVPNEHLDAFIAQLLPSLPVTLMPGATDPSSVAIPQQPLHPALFPHSRTYANPPAQQSTAPSWFDSVTNPWEGDIDGWRFLGNSGQPVNDMFKYVEGTNRLRMMEHLLRWRNNAPTAPDTLWSYPFRDSDPFIVQDCPHVYFVGNQPSFATAVIAGPLGQEVRLIAVPKFREEGIVVLLDSETLDVECVKFKVPPRPQDAHKMPTELKAKPSVTISAPSRSNSEDSTTSKTPRAARFAEATSVYSPVEASEKSNPFSDPPTNHYYPQSQPADIGFGYLRKSHLSVEMEETDTKYLPPPTPGFNDPLRSPLKSAMKSPGAAPRNLEAMLSPTFREEEMLEKAEFKTEKEQEVDLKSKTRVRMAKFFLRGVNFSCSLIVLAMLATTFSIFNATKHIPARNGLPPWAAGSSTWPQITLLVIACISLFMCLVIFWGYYRGGHNRAEKVAVYYTTFAVLFFVFSIVMWGVGAAILNQSRANGKGQDIWGWSCKDNKRRSLFQDDVSYALVCRLQNWSLICCIIEVVVEVLTIAIYGIIFYRFYSKRKLRKSMAVRDRARSDLYLAQLRSQSVPNTPGFNQNGLPSAREGGWRPPVDPLSQAENGESRTQDGRFVVVEPKTFAAPKPFTLAPAPIKAKENTPKISQVGFGAPTPSPPPPMPSVSPVQQEQRQEHVPAAPGERSYGQVSIPGAYAAPMASPGFPPDHQNAPAFDFGLDGRR</sequence>
<keyword evidence="8" id="KW-0539">Nucleus</keyword>
<comment type="similarity">
    <text evidence="2">Belongs to the DNA polymerase delta/II small subunit family.</text>
</comment>
<protein>
    <recommendedName>
        <fullName evidence="3">DNA-directed DNA polymerase</fullName>
        <ecNumber evidence="3">2.7.7.7</ecNumber>
    </recommendedName>
</protein>
<dbReference type="EC" id="2.7.7.7" evidence="3"/>
<evidence type="ECO:0000256" key="3">
    <source>
        <dbReference type="ARBA" id="ARBA00012417"/>
    </source>
</evidence>
<feature type="transmembrane region" description="Helical" evidence="11">
    <location>
        <begin position="706"/>
        <end position="730"/>
    </location>
</feature>
<name>A0A8H3U2P6_VENIN</name>
<gene>
    <name evidence="14" type="ORF">BLS_000620</name>
</gene>
<dbReference type="GO" id="GO:0003677">
    <property type="term" value="F:DNA binding"/>
    <property type="evidence" value="ECO:0007669"/>
    <property type="project" value="InterPro"/>
</dbReference>
<dbReference type="FunFam" id="2.40.50.430:FF:000002">
    <property type="entry name" value="DNA polymerase delta subunit"/>
    <property type="match status" value="1"/>
</dbReference>
<feature type="compositionally biased region" description="Polar residues" evidence="10">
    <location>
        <begin position="509"/>
        <end position="527"/>
    </location>
</feature>
<evidence type="ECO:0000256" key="9">
    <source>
        <dbReference type="ARBA" id="ARBA00049244"/>
    </source>
</evidence>
<comment type="catalytic activity">
    <reaction evidence="9">
        <text>DNA(n) + a 2'-deoxyribonucleoside 5'-triphosphate = DNA(n+1) + diphosphate</text>
        <dbReference type="Rhea" id="RHEA:22508"/>
        <dbReference type="Rhea" id="RHEA-COMP:17339"/>
        <dbReference type="Rhea" id="RHEA-COMP:17340"/>
        <dbReference type="ChEBI" id="CHEBI:33019"/>
        <dbReference type="ChEBI" id="CHEBI:61560"/>
        <dbReference type="ChEBI" id="CHEBI:173112"/>
        <dbReference type="EC" id="2.7.7.7"/>
    </reaction>
</comment>
<dbReference type="GO" id="GO:0006281">
    <property type="term" value="P:DNA repair"/>
    <property type="evidence" value="ECO:0007669"/>
    <property type="project" value="UniProtKB-ARBA"/>
</dbReference>
<dbReference type="GO" id="GO:0003887">
    <property type="term" value="F:DNA-directed DNA polymerase activity"/>
    <property type="evidence" value="ECO:0007669"/>
    <property type="project" value="UniProtKB-KW"/>
</dbReference>
<keyword evidence="11" id="KW-0472">Membrane</keyword>
<evidence type="ECO:0000256" key="10">
    <source>
        <dbReference type="SAM" id="MobiDB-lite"/>
    </source>
</evidence>
<proteinExistence type="inferred from homology"/>
<dbReference type="Pfam" id="PF18018">
    <property type="entry name" value="DNA_pol_D_N"/>
    <property type="match status" value="1"/>
</dbReference>
<evidence type="ECO:0000256" key="4">
    <source>
        <dbReference type="ARBA" id="ARBA00022679"/>
    </source>
</evidence>
<feature type="compositionally biased region" description="Polar residues" evidence="10">
    <location>
        <begin position="548"/>
        <end position="558"/>
    </location>
</feature>
<feature type="region of interest" description="Disordered" evidence="10">
    <location>
        <begin position="937"/>
        <end position="1010"/>
    </location>
</feature>
<dbReference type="Gene3D" id="2.40.50.430">
    <property type="match status" value="1"/>
</dbReference>
<dbReference type="GO" id="GO:0006273">
    <property type="term" value="P:lagging strand elongation"/>
    <property type="evidence" value="ECO:0007669"/>
    <property type="project" value="UniProtKB-ARBA"/>
</dbReference>
<feature type="domain" description="DNA polymerase alpha/delta/epsilon subunit B" evidence="12">
    <location>
        <begin position="219"/>
        <end position="447"/>
    </location>
</feature>
<evidence type="ECO:0000313" key="15">
    <source>
        <dbReference type="Proteomes" id="UP000433883"/>
    </source>
</evidence>
<feature type="domain" description="DNA polymerase delta subunit OB-fold" evidence="13">
    <location>
        <begin position="46"/>
        <end position="183"/>
    </location>
</feature>
<evidence type="ECO:0000256" key="8">
    <source>
        <dbReference type="ARBA" id="ARBA00023242"/>
    </source>
</evidence>
<feature type="region of interest" description="Disordered" evidence="10">
    <location>
        <begin position="864"/>
        <end position="899"/>
    </location>
</feature>
<dbReference type="Gene3D" id="3.60.21.50">
    <property type="match status" value="1"/>
</dbReference>
<dbReference type="InterPro" id="IPR007185">
    <property type="entry name" value="DNA_pol_a/d/e_bsu"/>
</dbReference>
<dbReference type="CDD" id="cd07387">
    <property type="entry name" value="MPP_PolD2_C"/>
    <property type="match status" value="1"/>
</dbReference>